<dbReference type="AlphaFoldDB" id="A0A7G7G5B4"/>
<dbReference type="Gene3D" id="3.90.550.10">
    <property type="entry name" value="Spore Coat Polysaccharide Biosynthesis Protein SpsA, Chain A"/>
    <property type="match status" value="1"/>
</dbReference>
<dbReference type="InterPro" id="IPR001173">
    <property type="entry name" value="Glyco_trans_2-like"/>
</dbReference>
<dbReference type="Proteomes" id="UP000515237">
    <property type="component" value="Chromosome"/>
</dbReference>
<evidence type="ECO:0000256" key="1">
    <source>
        <dbReference type="ARBA" id="ARBA00006739"/>
    </source>
</evidence>
<evidence type="ECO:0000313" key="6">
    <source>
        <dbReference type="Proteomes" id="UP000515237"/>
    </source>
</evidence>
<name>A0A7G7G5B4_9BACT</name>
<dbReference type="InterPro" id="IPR029044">
    <property type="entry name" value="Nucleotide-diphossugar_trans"/>
</dbReference>
<dbReference type="PANTHER" id="PTHR43179:SF12">
    <property type="entry name" value="GALACTOFURANOSYLTRANSFERASE GLFT2"/>
    <property type="match status" value="1"/>
</dbReference>
<dbReference type="PANTHER" id="PTHR43179">
    <property type="entry name" value="RHAMNOSYLTRANSFERASE WBBL"/>
    <property type="match status" value="1"/>
</dbReference>
<dbReference type="RefSeq" id="WP_185273128.1">
    <property type="nucleotide sequence ID" value="NZ_CP055156.1"/>
</dbReference>
<organism evidence="5 6">
    <name type="scientific">Adhaeribacter swui</name>
    <dbReference type="NCBI Taxonomy" id="2086471"/>
    <lineage>
        <taxon>Bacteria</taxon>
        <taxon>Pseudomonadati</taxon>
        <taxon>Bacteroidota</taxon>
        <taxon>Cytophagia</taxon>
        <taxon>Cytophagales</taxon>
        <taxon>Hymenobacteraceae</taxon>
        <taxon>Adhaeribacter</taxon>
    </lineage>
</organism>
<keyword evidence="2" id="KW-0328">Glycosyltransferase</keyword>
<dbReference type="Pfam" id="PF00535">
    <property type="entry name" value="Glycos_transf_2"/>
    <property type="match status" value="1"/>
</dbReference>
<accession>A0A7G7G5B4</accession>
<evidence type="ECO:0000256" key="2">
    <source>
        <dbReference type="ARBA" id="ARBA00022676"/>
    </source>
</evidence>
<evidence type="ECO:0000256" key="3">
    <source>
        <dbReference type="ARBA" id="ARBA00022679"/>
    </source>
</evidence>
<sequence>MSTPLVSIISVNYNQARITCEMLASLRQITYPNMEVIVVDNASPTDNPDIIKELYPEVNLIRSTKNLGYAGGNNLGILQAKGKYLFFLNNDTEVETGFLEPLVNFFERNPQAGIASPKIKFYDSTNIIQYAGSTGINPWTGRSKTIGNHEADLGQHNNSISTNLADGAAMMIPMEVVKKVGLMPEIYFLYYEEHDWCEMIKRAGYSCHYIAESAIYHKESMSVGKMSVLKTYYMNRNRLLFIRRNLTGKQFYMSAGFFFLLALPKNSLMFGLKRQWQHLKALWSGLFWHLQPVKVHQNIAYTTTNNQ</sequence>
<proteinExistence type="inferred from homology"/>
<keyword evidence="6" id="KW-1185">Reference proteome</keyword>
<dbReference type="GO" id="GO:0016757">
    <property type="term" value="F:glycosyltransferase activity"/>
    <property type="evidence" value="ECO:0007669"/>
    <property type="project" value="UniProtKB-KW"/>
</dbReference>
<reference evidence="5 6" key="1">
    <citation type="journal article" date="2018" name="Int. J. Syst. Evol. Microbiol.">
        <title>Adhaeribacter swui sp. nov., isolated from wet mud.</title>
        <authorList>
            <person name="Kim D.U."/>
            <person name="Kim K.W."/>
            <person name="Kang M.S."/>
            <person name="Kim J.Y."/>
            <person name="Jang J.H."/>
            <person name="Kim M.K."/>
        </authorList>
    </citation>
    <scope>NUCLEOTIDE SEQUENCE [LARGE SCALE GENOMIC DNA]</scope>
    <source>
        <strain evidence="5 6">KCTC 52873</strain>
    </source>
</reference>
<protein>
    <submittedName>
        <fullName evidence="5">Glycosyltransferase family 2 protein</fullName>
    </submittedName>
</protein>
<gene>
    <name evidence="5" type="ORF">HUW51_06235</name>
</gene>
<dbReference type="KEGG" id="aswu:HUW51_06235"/>
<keyword evidence="3 5" id="KW-0808">Transferase</keyword>
<dbReference type="CDD" id="cd04186">
    <property type="entry name" value="GT_2_like_c"/>
    <property type="match status" value="1"/>
</dbReference>
<feature type="domain" description="Glycosyltransferase 2-like" evidence="4">
    <location>
        <begin position="7"/>
        <end position="147"/>
    </location>
</feature>
<evidence type="ECO:0000313" key="5">
    <source>
        <dbReference type="EMBL" id="QNF32348.1"/>
    </source>
</evidence>
<dbReference type="EMBL" id="CP055156">
    <property type="protein sequence ID" value="QNF32348.1"/>
    <property type="molecule type" value="Genomic_DNA"/>
</dbReference>
<evidence type="ECO:0000259" key="4">
    <source>
        <dbReference type="Pfam" id="PF00535"/>
    </source>
</evidence>
<dbReference type="SUPFAM" id="SSF53448">
    <property type="entry name" value="Nucleotide-diphospho-sugar transferases"/>
    <property type="match status" value="1"/>
</dbReference>
<comment type="similarity">
    <text evidence="1">Belongs to the glycosyltransferase 2 family.</text>
</comment>